<protein>
    <submittedName>
        <fullName evidence="9">Undecaprenyl-phosphate alpha-N-acetylglucosaminyl 1-phosphate transferase</fullName>
    </submittedName>
</protein>
<feature type="transmembrane region" description="Helical" evidence="8">
    <location>
        <begin position="242"/>
        <end position="261"/>
    </location>
</feature>
<keyword evidence="4 8" id="KW-0812">Transmembrane</keyword>
<dbReference type="GO" id="GO:0046872">
    <property type="term" value="F:metal ion binding"/>
    <property type="evidence" value="ECO:0007669"/>
    <property type="project" value="UniProtKB-KW"/>
</dbReference>
<dbReference type="AlphaFoldDB" id="A0A4Y8PZF4"/>
<feature type="transmembrane region" description="Helical" evidence="8">
    <location>
        <begin position="212"/>
        <end position="230"/>
    </location>
</feature>
<feature type="transmembrane region" description="Helical" evidence="8">
    <location>
        <begin position="43"/>
        <end position="63"/>
    </location>
</feature>
<evidence type="ECO:0000256" key="1">
    <source>
        <dbReference type="ARBA" id="ARBA00004651"/>
    </source>
</evidence>
<evidence type="ECO:0000256" key="4">
    <source>
        <dbReference type="ARBA" id="ARBA00022692"/>
    </source>
</evidence>
<evidence type="ECO:0000256" key="6">
    <source>
        <dbReference type="ARBA" id="ARBA00023136"/>
    </source>
</evidence>
<keyword evidence="10" id="KW-1185">Reference proteome</keyword>
<dbReference type="GO" id="GO:0009103">
    <property type="term" value="P:lipopolysaccharide biosynthetic process"/>
    <property type="evidence" value="ECO:0007669"/>
    <property type="project" value="TreeGrafter"/>
</dbReference>
<feature type="transmembrane region" description="Helical" evidence="8">
    <location>
        <begin position="105"/>
        <end position="124"/>
    </location>
</feature>
<proteinExistence type="predicted"/>
<feature type="transmembrane region" description="Helical" evidence="8">
    <location>
        <begin position="68"/>
        <end position="85"/>
    </location>
</feature>
<feature type="binding site" evidence="7">
    <location>
        <position position="215"/>
    </location>
    <ligand>
        <name>Mg(2+)</name>
        <dbReference type="ChEBI" id="CHEBI:18420"/>
    </ligand>
</feature>
<keyword evidence="7" id="KW-0479">Metal-binding</keyword>
<dbReference type="PANTHER" id="PTHR22926">
    <property type="entry name" value="PHOSPHO-N-ACETYLMURAMOYL-PENTAPEPTIDE-TRANSFERASE"/>
    <property type="match status" value="1"/>
</dbReference>
<dbReference type="OrthoDB" id="9783652at2"/>
<organism evidence="9 10">
    <name type="scientific">Paenibacillus athensensis</name>
    <dbReference type="NCBI Taxonomy" id="1967502"/>
    <lineage>
        <taxon>Bacteria</taxon>
        <taxon>Bacillati</taxon>
        <taxon>Bacillota</taxon>
        <taxon>Bacilli</taxon>
        <taxon>Bacillales</taxon>
        <taxon>Paenibacillaceae</taxon>
        <taxon>Paenibacillus</taxon>
    </lineage>
</organism>
<keyword evidence="3 9" id="KW-0808">Transferase</keyword>
<dbReference type="EMBL" id="MYFO01000017">
    <property type="protein sequence ID" value="TFE86697.1"/>
    <property type="molecule type" value="Genomic_DNA"/>
</dbReference>
<dbReference type="GO" id="GO:0071555">
    <property type="term" value="P:cell wall organization"/>
    <property type="evidence" value="ECO:0007669"/>
    <property type="project" value="TreeGrafter"/>
</dbReference>
<dbReference type="Pfam" id="PF00953">
    <property type="entry name" value="Glycos_transf_4"/>
    <property type="match status" value="1"/>
</dbReference>
<evidence type="ECO:0000256" key="2">
    <source>
        <dbReference type="ARBA" id="ARBA00022475"/>
    </source>
</evidence>
<evidence type="ECO:0000313" key="9">
    <source>
        <dbReference type="EMBL" id="TFE86697.1"/>
    </source>
</evidence>
<comment type="caution">
    <text evidence="9">The sequence shown here is derived from an EMBL/GenBank/DDBJ whole genome shotgun (WGS) entry which is preliminary data.</text>
</comment>
<keyword evidence="2" id="KW-1003">Cell membrane</keyword>
<accession>A0A4Y8PZF4</accession>
<reference evidence="9 10" key="1">
    <citation type="submission" date="2017-03" db="EMBL/GenBank/DDBJ databases">
        <title>Isolation of Levoglucosan Utilizing Bacteria.</title>
        <authorList>
            <person name="Arya A.S."/>
        </authorList>
    </citation>
    <scope>NUCLEOTIDE SEQUENCE [LARGE SCALE GENOMIC DNA]</scope>
    <source>
        <strain evidence="9 10">MEC069</strain>
    </source>
</reference>
<feature type="transmembrane region" description="Helical" evidence="8">
    <location>
        <begin position="136"/>
        <end position="157"/>
    </location>
</feature>
<evidence type="ECO:0000256" key="5">
    <source>
        <dbReference type="ARBA" id="ARBA00022989"/>
    </source>
</evidence>
<keyword evidence="7" id="KW-0460">Magnesium</keyword>
<evidence type="ECO:0000256" key="3">
    <source>
        <dbReference type="ARBA" id="ARBA00022679"/>
    </source>
</evidence>
<dbReference type="PANTHER" id="PTHR22926:SF3">
    <property type="entry name" value="UNDECAPRENYL-PHOSPHATE ALPHA-N-ACETYLGLUCOSAMINYL 1-PHOSPHATE TRANSFERASE"/>
    <property type="match status" value="1"/>
</dbReference>
<dbReference type="Proteomes" id="UP000298246">
    <property type="component" value="Unassembled WGS sequence"/>
</dbReference>
<dbReference type="GO" id="GO:0044038">
    <property type="term" value="P:cell wall macromolecule biosynthetic process"/>
    <property type="evidence" value="ECO:0007669"/>
    <property type="project" value="TreeGrafter"/>
</dbReference>
<feature type="transmembrane region" description="Helical" evidence="8">
    <location>
        <begin position="163"/>
        <end position="181"/>
    </location>
</feature>
<feature type="binding site" evidence="7">
    <location>
        <position position="155"/>
    </location>
    <ligand>
        <name>Mg(2+)</name>
        <dbReference type="ChEBI" id="CHEBI:18420"/>
    </ligand>
</feature>
<dbReference type="InterPro" id="IPR000715">
    <property type="entry name" value="Glycosyl_transferase_4"/>
</dbReference>
<dbReference type="InterPro" id="IPR018480">
    <property type="entry name" value="PNAcMuramoyl-5peptid_Trfase_CS"/>
</dbReference>
<name>A0A4Y8PZF4_9BACL</name>
<gene>
    <name evidence="9" type="ORF">B5M42_13795</name>
</gene>
<dbReference type="GO" id="GO:0005886">
    <property type="term" value="C:plasma membrane"/>
    <property type="evidence" value="ECO:0007669"/>
    <property type="project" value="UniProtKB-SubCell"/>
</dbReference>
<keyword evidence="6 8" id="KW-0472">Membrane</keyword>
<feature type="transmembrane region" description="Helical" evidence="8">
    <location>
        <begin position="188"/>
        <end position="206"/>
    </location>
</feature>
<evidence type="ECO:0000256" key="8">
    <source>
        <dbReference type="SAM" id="Phobius"/>
    </source>
</evidence>
<comment type="subcellular location">
    <subcellularLocation>
        <location evidence="1">Cell membrane</location>
        <topology evidence="1">Multi-pass membrane protein</topology>
    </subcellularLocation>
</comment>
<evidence type="ECO:0000313" key="10">
    <source>
        <dbReference type="Proteomes" id="UP000298246"/>
    </source>
</evidence>
<comment type="cofactor">
    <cofactor evidence="7">
        <name>Mg(2+)</name>
        <dbReference type="ChEBI" id="CHEBI:18420"/>
    </cofactor>
</comment>
<feature type="transmembrane region" description="Helical" evidence="8">
    <location>
        <begin position="295"/>
        <end position="313"/>
    </location>
</feature>
<evidence type="ECO:0000256" key="7">
    <source>
        <dbReference type="PIRSR" id="PIRSR600715-1"/>
    </source>
</evidence>
<dbReference type="RefSeq" id="WP_134753783.1">
    <property type="nucleotide sequence ID" value="NZ_MYFO02000003.1"/>
</dbReference>
<dbReference type="GO" id="GO:0016780">
    <property type="term" value="F:phosphotransferase activity, for other substituted phosphate groups"/>
    <property type="evidence" value="ECO:0007669"/>
    <property type="project" value="InterPro"/>
</dbReference>
<dbReference type="CDD" id="cd06853">
    <property type="entry name" value="GT_WecA_like"/>
    <property type="match status" value="1"/>
</dbReference>
<dbReference type="PROSITE" id="PS01348">
    <property type="entry name" value="MRAY_2"/>
    <property type="match status" value="1"/>
</dbReference>
<sequence>MPYILPLLCSLAIVCGAVPVIQRLALRIGFVDRPNSRKIHATPIPLMGGLAIYIGCAAAMLLFAPHSALTRAVLVGGTILLVVGLTDDWFKTRGKDFPVWPRLLAYTLVSAVPLLFNINIIGITNLHAPGMILFPVWLTWAATMAWVFGITNMINFIDGVDGLASGIVTISSLTLLVAAMLKKQDSSAVMAAILVGACLAFLAFNFHPAKIFMGDAGAIFLGYTLAVTAIDGAFKSATVVSLLVPVLAIGVPIMDTLIVFARRFLEGKGLHRADKLHTHHSLMQWGLTQTQTVSFLYLVGALFSLLSIILVLTSS</sequence>
<keyword evidence="5 8" id="KW-1133">Transmembrane helix</keyword>